<evidence type="ECO:0000256" key="8">
    <source>
        <dbReference type="SAM" id="MobiDB-lite"/>
    </source>
</evidence>
<dbReference type="EC" id="5.2.1.8" evidence="3"/>
<comment type="catalytic activity">
    <reaction evidence="1">
        <text>[protein]-peptidylproline (omega=180) = [protein]-peptidylproline (omega=0)</text>
        <dbReference type="Rhea" id="RHEA:16237"/>
        <dbReference type="Rhea" id="RHEA-COMP:10747"/>
        <dbReference type="Rhea" id="RHEA-COMP:10748"/>
        <dbReference type="ChEBI" id="CHEBI:83833"/>
        <dbReference type="ChEBI" id="CHEBI:83834"/>
        <dbReference type="EC" id="5.2.1.8"/>
    </reaction>
</comment>
<dbReference type="PANTHER" id="PTHR45843">
    <property type="entry name" value="PEPTIDYL-PROLYL CIS-TRANS ISOMERASE-LIKE 4"/>
    <property type="match status" value="1"/>
</dbReference>
<dbReference type="PROSITE" id="PS50102">
    <property type="entry name" value="RRM"/>
    <property type="match status" value="1"/>
</dbReference>
<organism evidence="10 11">
    <name type="scientific">Carpediemonas membranifera</name>
    <dbReference type="NCBI Taxonomy" id="201153"/>
    <lineage>
        <taxon>Eukaryota</taxon>
        <taxon>Metamonada</taxon>
        <taxon>Carpediemonas-like organisms</taxon>
        <taxon>Carpediemonas</taxon>
    </lineage>
</organism>
<keyword evidence="5" id="KW-0413">Isomerase</keyword>
<feature type="compositionally biased region" description="Basic and acidic residues" evidence="8">
    <location>
        <begin position="135"/>
        <end position="154"/>
    </location>
</feature>
<name>A0A8J6B8X9_9EUKA</name>
<accession>A0A8J6B8X9</accession>
<keyword evidence="6" id="KW-0539">Nucleus</keyword>
<feature type="compositionally biased region" description="Basic and acidic residues" evidence="8">
    <location>
        <begin position="179"/>
        <end position="188"/>
    </location>
</feature>
<comment type="subcellular location">
    <subcellularLocation>
        <location evidence="2">Nucleus</location>
    </subcellularLocation>
</comment>
<feature type="domain" description="RRM" evidence="9">
    <location>
        <begin position="57"/>
        <end position="137"/>
    </location>
</feature>
<keyword evidence="11" id="KW-1185">Reference proteome</keyword>
<dbReference type="GO" id="GO:0005634">
    <property type="term" value="C:nucleus"/>
    <property type="evidence" value="ECO:0007669"/>
    <property type="project" value="UniProtKB-SubCell"/>
</dbReference>
<dbReference type="EMBL" id="JAHDYR010000009">
    <property type="protein sequence ID" value="KAG9395639.1"/>
    <property type="molecule type" value="Genomic_DNA"/>
</dbReference>
<dbReference type="InterPro" id="IPR035542">
    <property type="entry name" value="CRIP"/>
</dbReference>
<evidence type="ECO:0000256" key="7">
    <source>
        <dbReference type="PROSITE-ProRule" id="PRU00176"/>
    </source>
</evidence>
<dbReference type="Proteomes" id="UP000717585">
    <property type="component" value="Unassembled WGS sequence"/>
</dbReference>
<dbReference type="Pfam" id="PF00076">
    <property type="entry name" value="RRM_1"/>
    <property type="match status" value="1"/>
</dbReference>
<dbReference type="InterPro" id="IPR012677">
    <property type="entry name" value="Nucleotide-bd_a/b_plait_sf"/>
</dbReference>
<sequence length="188" mass="21687">MSSDRDIVAEEVKMLQEQEERRKLDEIAQAKTVERQDAVLLTMLGDMPSLDAKPKDNILFVARLNHITDEESLRSIAEIRTGLTVKSVDIKKDPDTKESRGFAFIEFETDRDASIAYKKLQTIVVDDRRLHVDFAQSVKRDARKPQGGRHREEPPPPPPPEAPESGERVRRKVKRRVKRCDAKKYRKD</sequence>
<dbReference type="PANTHER" id="PTHR45843:SF1">
    <property type="entry name" value="PEPTIDYL-PROLYL CIS-TRANS ISOMERASE-LIKE 4"/>
    <property type="match status" value="1"/>
</dbReference>
<dbReference type="GO" id="GO:0003755">
    <property type="term" value="F:peptidyl-prolyl cis-trans isomerase activity"/>
    <property type="evidence" value="ECO:0007669"/>
    <property type="project" value="UniProtKB-KW"/>
</dbReference>
<proteinExistence type="predicted"/>
<evidence type="ECO:0000256" key="4">
    <source>
        <dbReference type="ARBA" id="ARBA00023110"/>
    </source>
</evidence>
<keyword evidence="4" id="KW-0697">Rotamase</keyword>
<evidence type="ECO:0000256" key="3">
    <source>
        <dbReference type="ARBA" id="ARBA00013194"/>
    </source>
</evidence>
<protein>
    <recommendedName>
        <fullName evidence="3">peptidylprolyl isomerase</fullName>
        <ecNumber evidence="3">5.2.1.8</ecNumber>
    </recommendedName>
</protein>
<dbReference type="InterPro" id="IPR035979">
    <property type="entry name" value="RBD_domain_sf"/>
</dbReference>
<dbReference type="SUPFAM" id="SSF54928">
    <property type="entry name" value="RNA-binding domain, RBD"/>
    <property type="match status" value="1"/>
</dbReference>
<dbReference type="InterPro" id="IPR000504">
    <property type="entry name" value="RRM_dom"/>
</dbReference>
<feature type="region of interest" description="Disordered" evidence="8">
    <location>
        <begin position="135"/>
        <end position="188"/>
    </location>
</feature>
<dbReference type="AlphaFoldDB" id="A0A8J6B8X9"/>
<evidence type="ECO:0000256" key="1">
    <source>
        <dbReference type="ARBA" id="ARBA00000971"/>
    </source>
</evidence>
<evidence type="ECO:0000256" key="6">
    <source>
        <dbReference type="ARBA" id="ARBA00023242"/>
    </source>
</evidence>
<evidence type="ECO:0000259" key="9">
    <source>
        <dbReference type="PROSITE" id="PS50102"/>
    </source>
</evidence>
<evidence type="ECO:0000256" key="5">
    <source>
        <dbReference type="ARBA" id="ARBA00023235"/>
    </source>
</evidence>
<dbReference type="Gene3D" id="3.30.70.330">
    <property type="match status" value="1"/>
</dbReference>
<dbReference type="OrthoDB" id="2083at2759"/>
<keyword evidence="7" id="KW-0694">RNA-binding</keyword>
<dbReference type="GO" id="GO:0003723">
    <property type="term" value="F:RNA binding"/>
    <property type="evidence" value="ECO:0007669"/>
    <property type="project" value="UniProtKB-UniRule"/>
</dbReference>
<reference evidence="10" key="1">
    <citation type="submission" date="2021-05" db="EMBL/GenBank/DDBJ databases">
        <title>A free-living protist that lacks canonical eukaryotic 1 DNA replication and segregation systems.</title>
        <authorList>
            <person name="Salas-Leiva D.E."/>
            <person name="Tromer E.C."/>
            <person name="Curtis B.A."/>
            <person name="Jerlstrom-Hultqvist J."/>
            <person name="Kolisko M."/>
            <person name="Yi Z."/>
            <person name="Salas-Leiva J.S."/>
            <person name="Gallot-Lavallee L."/>
            <person name="Kops G.J.P.L."/>
            <person name="Archibald J.M."/>
            <person name="Simpson A.G.B."/>
            <person name="Roger A.J."/>
        </authorList>
    </citation>
    <scope>NUCLEOTIDE SEQUENCE</scope>
    <source>
        <strain evidence="10">BICM</strain>
    </source>
</reference>
<evidence type="ECO:0000313" key="10">
    <source>
        <dbReference type="EMBL" id="KAG9395639.1"/>
    </source>
</evidence>
<dbReference type="SMART" id="SM00360">
    <property type="entry name" value="RRM"/>
    <property type="match status" value="1"/>
</dbReference>
<evidence type="ECO:0000313" key="11">
    <source>
        <dbReference type="Proteomes" id="UP000717585"/>
    </source>
</evidence>
<feature type="compositionally biased region" description="Basic residues" evidence="8">
    <location>
        <begin position="169"/>
        <end position="178"/>
    </location>
</feature>
<gene>
    <name evidence="10" type="ORF">J8273_2843</name>
</gene>
<evidence type="ECO:0000256" key="2">
    <source>
        <dbReference type="ARBA" id="ARBA00004123"/>
    </source>
</evidence>
<comment type="caution">
    <text evidence="10">The sequence shown here is derived from an EMBL/GenBank/DDBJ whole genome shotgun (WGS) entry which is preliminary data.</text>
</comment>